<evidence type="ECO:0000256" key="1">
    <source>
        <dbReference type="SAM" id="Phobius"/>
    </source>
</evidence>
<dbReference type="EMBL" id="JAHYIQ010000008">
    <property type="protein sequence ID" value="KAK1130033.1"/>
    <property type="molecule type" value="Genomic_DNA"/>
</dbReference>
<keyword evidence="1" id="KW-1133">Transmembrane helix</keyword>
<accession>A0AA40KRF9</accession>
<evidence type="ECO:0008006" key="4">
    <source>
        <dbReference type="Google" id="ProtNLM"/>
    </source>
</evidence>
<keyword evidence="3" id="KW-1185">Reference proteome</keyword>
<evidence type="ECO:0000313" key="2">
    <source>
        <dbReference type="EMBL" id="KAK1130033.1"/>
    </source>
</evidence>
<reference evidence="2" key="1">
    <citation type="submission" date="2021-10" db="EMBL/GenBank/DDBJ databases">
        <title>Melipona bicolor Genome sequencing and assembly.</title>
        <authorList>
            <person name="Araujo N.S."/>
            <person name="Arias M.C."/>
        </authorList>
    </citation>
    <scope>NUCLEOTIDE SEQUENCE</scope>
    <source>
        <strain evidence="2">USP_2M_L1-L4_2017</strain>
        <tissue evidence="2">Whole body</tissue>
    </source>
</reference>
<name>A0AA40KRF9_9HYME</name>
<organism evidence="2 3">
    <name type="scientific">Melipona bicolor</name>
    <dbReference type="NCBI Taxonomy" id="60889"/>
    <lineage>
        <taxon>Eukaryota</taxon>
        <taxon>Metazoa</taxon>
        <taxon>Ecdysozoa</taxon>
        <taxon>Arthropoda</taxon>
        <taxon>Hexapoda</taxon>
        <taxon>Insecta</taxon>
        <taxon>Pterygota</taxon>
        <taxon>Neoptera</taxon>
        <taxon>Endopterygota</taxon>
        <taxon>Hymenoptera</taxon>
        <taxon>Apocrita</taxon>
        <taxon>Aculeata</taxon>
        <taxon>Apoidea</taxon>
        <taxon>Anthophila</taxon>
        <taxon>Apidae</taxon>
        <taxon>Melipona</taxon>
    </lineage>
</organism>
<proteinExistence type="predicted"/>
<feature type="transmembrane region" description="Helical" evidence="1">
    <location>
        <begin position="106"/>
        <end position="132"/>
    </location>
</feature>
<keyword evidence="1" id="KW-0812">Transmembrane</keyword>
<evidence type="ECO:0000313" key="3">
    <source>
        <dbReference type="Proteomes" id="UP001177670"/>
    </source>
</evidence>
<dbReference type="Proteomes" id="UP001177670">
    <property type="component" value="Unassembled WGS sequence"/>
</dbReference>
<dbReference type="AlphaFoldDB" id="A0AA40KRF9"/>
<feature type="transmembrane region" description="Helical" evidence="1">
    <location>
        <begin position="20"/>
        <end position="43"/>
    </location>
</feature>
<comment type="caution">
    <text evidence="2">The sequence shown here is derived from an EMBL/GenBank/DDBJ whole genome shotgun (WGS) entry which is preliminary data.</text>
</comment>
<keyword evidence="1" id="KW-0472">Membrane</keyword>
<sequence length="147" mass="16803">MVGMWPIDEKSSTSSKIFAYFRAVVTVVSYSFVLVPQILAIAVNWGDIQTIAEIGTTATSVGQALYKIVYVIARREKAHKLYNEMRSLWDSSDDPNERKSYEQIAYWARIATITFYVCLMSNVISFTISGIIDYLSNNNRHLPFDVW</sequence>
<gene>
    <name evidence="2" type="ORF">K0M31_019717</name>
</gene>
<protein>
    <recommendedName>
        <fullName evidence="4">Odorant receptor</fullName>
    </recommendedName>
</protein>